<organism evidence="1 2">
    <name type="scientific">Sesamum angolense</name>
    <dbReference type="NCBI Taxonomy" id="2727404"/>
    <lineage>
        <taxon>Eukaryota</taxon>
        <taxon>Viridiplantae</taxon>
        <taxon>Streptophyta</taxon>
        <taxon>Embryophyta</taxon>
        <taxon>Tracheophyta</taxon>
        <taxon>Spermatophyta</taxon>
        <taxon>Magnoliopsida</taxon>
        <taxon>eudicotyledons</taxon>
        <taxon>Gunneridae</taxon>
        <taxon>Pentapetalae</taxon>
        <taxon>asterids</taxon>
        <taxon>lamiids</taxon>
        <taxon>Lamiales</taxon>
        <taxon>Pedaliaceae</taxon>
        <taxon>Sesamum</taxon>
    </lineage>
</organism>
<dbReference type="EMBL" id="JACGWL010000011">
    <property type="protein sequence ID" value="KAK4392053.1"/>
    <property type="molecule type" value="Genomic_DNA"/>
</dbReference>
<dbReference type="Proteomes" id="UP001289374">
    <property type="component" value="Unassembled WGS sequence"/>
</dbReference>
<protein>
    <submittedName>
        <fullName evidence="1">Uncharacterized protein</fullName>
    </submittedName>
</protein>
<proteinExistence type="predicted"/>
<dbReference type="PANTHER" id="PTHR34375:SF3">
    <property type="entry name" value="CONDENSATION DOMAIN-CONTAINING PROTEIN"/>
    <property type="match status" value="1"/>
</dbReference>
<dbReference type="PANTHER" id="PTHR34375">
    <property type="entry name" value="GATA ZINC FINGER PROTEIN-RELATED"/>
    <property type="match status" value="1"/>
</dbReference>
<dbReference type="AlphaFoldDB" id="A0AAE1WEV6"/>
<comment type="caution">
    <text evidence="1">The sequence shown here is derived from an EMBL/GenBank/DDBJ whole genome shotgun (WGS) entry which is preliminary data.</text>
</comment>
<evidence type="ECO:0000313" key="1">
    <source>
        <dbReference type="EMBL" id="KAK4392053.1"/>
    </source>
</evidence>
<reference evidence="1" key="2">
    <citation type="journal article" date="2024" name="Plant">
        <title>Genomic evolution and insights into agronomic trait innovations of Sesamum species.</title>
        <authorList>
            <person name="Miao H."/>
            <person name="Wang L."/>
            <person name="Qu L."/>
            <person name="Liu H."/>
            <person name="Sun Y."/>
            <person name="Le M."/>
            <person name="Wang Q."/>
            <person name="Wei S."/>
            <person name="Zheng Y."/>
            <person name="Lin W."/>
            <person name="Duan Y."/>
            <person name="Cao H."/>
            <person name="Xiong S."/>
            <person name="Wang X."/>
            <person name="Wei L."/>
            <person name="Li C."/>
            <person name="Ma Q."/>
            <person name="Ju M."/>
            <person name="Zhao R."/>
            <person name="Li G."/>
            <person name="Mu C."/>
            <person name="Tian Q."/>
            <person name="Mei H."/>
            <person name="Zhang T."/>
            <person name="Gao T."/>
            <person name="Zhang H."/>
        </authorList>
    </citation>
    <scope>NUCLEOTIDE SEQUENCE</scope>
    <source>
        <strain evidence="1">K16</strain>
    </source>
</reference>
<reference evidence="1" key="1">
    <citation type="submission" date="2020-06" db="EMBL/GenBank/DDBJ databases">
        <authorList>
            <person name="Li T."/>
            <person name="Hu X."/>
            <person name="Zhang T."/>
            <person name="Song X."/>
            <person name="Zhang H."/>
            <person name="Dai N."/>
            <person name="Sheng W."/>
            <person name="Hou X."/>
            <person name="Wei L."/>
        </authorList>
    </citation>
    <scope>NUCLEOTIDE SEQUENCE</scope>
    <source>
        <strain evidence="1">K16</strain>
        <tissue evidence="1">Leaf</tissue>
    </source>
</reference>
<keyword evidence="2" id="KW-1185">Reference proteome</keyword>
<accession>A0AAE1WEV6</accession>
<name>A0AAE1WEV6_9LAMI</name>
<gene>
    <name evidence="1" type="ORF">Sango_1983100</name>
</gene>
<sequence length="152" mass="16830">MTGANRNSEPLVPKARALGNTEQNWCRAVSSGTGIAVLALQMARPPSQASTLHKILQKLQNSHPLLRSKLCNNLTTNKTLSFHTSPPTSPPQIPRRQINFASAPRPLRQPELRRFPGPLDLGTRAQQPELVGSQYLPMQRDQCHVCKPVRCV</sequence>
<evidence type="ECO:0000313" key="2">
    <source>
        <dbReference type="Proteomes" id="UP001289374"/>
    </source>
</evidence>